<dbReference type="AlphaFoldDB" id="A0A0L0FCJ2"/>
<gene>
    <name evidence="3" type="ORF">SARC_13645</name>
</gene>
<dbReference type="GeneID" id="25914149"/>
<reference evidence="3 4" key="1">
    <citation type="submission" date="2011-02" db="EMBL/GenBank/DDBJ databases">
        <title>The Genome Sequence of Sphaeroforma arctica JP610.</title>
        <authorList>
            <consortium name="The Broad Institute Genome Sequencing Platform"/>
            <person name="Russ C."/>
            <person name="Cuomo C."/>
            <person name="Young S.K."/>
            <person name="Zeng Q."/>
            <person name="Gargeya S."/>
            <person name="Alvarado L."/>
            <person name="Berlin A."/>
            <person name="Chapman S.B."/>
            <person name="Chen Z."/>
            <person name="Freedman E."/>
            <person name="Gellesch M."/>
            <person name="Goldberg J."/>
            <person name="Griggs A."/>
            <person name="Gujja S."/>
            <person name="Heilman E."/>
            <person name="Heiman D."/>
            <person name="Howarth C."/>
            <person name="Mehta T."/>
            <person name="Neiman D."/>
            <person name="Pearson M."/>
            <person name="Roberts A."/>
            <person name="Saif S."/>
            <person name="Shea T."/>
            <person name="Shenoy N."/>
            <person name="Sisk P."/>
            <person name="Stolte C."/>
            <person name="Sykes S."/>
            <person name="White J."/>
            <person name="Yandava C."/>
            <person name="Burger G."/>
            <person name="Gray M.W."/>
            <person name="Holland P.W.H."/>
            <person name="King N."/>
            <person name="Lang F.B.F."/>
            <person name="Roger A.J."/>
            <person name="Ruiz-Trillo I."/>
            <person name="Haas B."/>
            <person name="Nusbaum C."/>
            <person name="Birren B."/>
        </authorList>
    </citation>
    <scope>NUCLEOTIDE SEQUENCE [LARGE SCALE GENOMIC DNA]</scope>
    <source>
        <strain evidence="3 4">JP610</strain>
    </source>
</reference>
<keyword evidence="2" id="KW-0812">Transmembrane</keyword>
<dbReference type="RefSeq" id="XP_014147700.1">
    <property type="nucleotide sequence ID" value="XM_014292225.1"/>
</dbReference>
<keyword evidence="4" id="KW-1185">Reference proteome</keyword>
<keyword evidence="2" id="KW-0472">Membrane</keyword>
<feature type="compositionally biased region" description="Basic and acidic residues" evidence="1">
    <location>
        <begin position="166"/>
        <end position="182"/>
    </location>
</feature>
<proteinExistence type="predicted"/>
<feature type="non-terminal residue" evidence="3">
    <location>
        <position position="1"/>
    </location>
</feature>
<feature type="compositionally biased region" description="Acidic residues" evidence="1">
    <location>
        <begin position="156"/>
        <end position="165"/>
    </location>
</feature>
<feature type="compositionally biased region" description="Basic and acidic residues" evidence="1">
    <location>
        <begin position="288"/>
        <end position="302"/>
    </location>
</feature>
<evidence type="ECO:0000313" key="3">
    <source>
        <dbReference type="EMBL" id="KNC73798.1"/>
    </source>
</evidence>
<name>A0A0L0FCJ2_9EUKA</name>
<keyword evidence="2" id="KW-1133">Transmembrane helix</keyword>
<feature type="transmembrane region" description="Helical" evidence="2">
    <location>
        <begin position="6"/>
        <end position="27"/>
    </location>
</feature>
<accession>A0A0L0FCJ2</accession>
<dbReference type="Proteomes" id="UP000054560">
    <property type="component" value="Unassembled WGS sequence"/>
</dbReference>
<feature type="region of interest" description="Disordered" evidence="1">
    <location>
        <begin position="277"/>
        <end position="303"/>
    </location>
</feature>
<feature type="region of interest" description="Disordered" evidence="1">
    <location>
        <begin position="149"/>
        <end position="208"/>
    </location>
</feature>
<protein>
    <submittedName>
        <fullName evidence="3">Uncharacterized protein</fullName>
    </submittedName>
</protein>
<sequence length="481" mass="53518">IYSAAALWAYASVIVVTLTVAVLRGGLFVKRGGISSNPDHDYIYVPASKRALAYERCAFVAKLLTRPEEGSGNSSAGMDMMGKSVVAEKAREVDTTNKQADKYATASNASGHQYNVDGLIISPVSKETGSRVGRNLSLLDENAVEMVDLHSSDYTSTDDDDDTEGGGEREPFHKDLHIDRWHVSRHRSKPQHSNTHNSHGTYNTHNIHNIHGHTRTHAFAQVRPGSYGKRRETHTPGHVRYPMSPNSSLRLATPMGRYTSKDKLTQTYKDTHSALTRRVTHHPMPSKYLDEKHDNDTSEKDVSAFPARRRSSMVIAAYSGGSKLDTNISKYNGDSNYTKENKAGKGLFLPAPSTPQTSYDPVNQALNCVDALVYVDETGVSVLCGRALVRMYVSYRNIRKIVPYTRWVSLLSTMEYCVRIESWSDELPNWDLLLQSRSERNKLLDTIDLWQFVSRIGPEVYNTAGDDTASLQAEIASLGES</sequence>
<feature type="region of interest" description="Disordered" evidence="1">
    <location>
        <begin position="223"/>
        <end position="252"/>
    </location>
</feature>
<evidence type="ECO:0000256" key="2">
    <source>
        <dbReference type="SAM" id="Phobius"/>
    </source>
</evidence>
<dbReference type="EMBL" id="KQ245133">
    <property type="protein sequence ID" value="KNC73798.1"/>
    <property type="molecule type" value="Genomic_DNA"/>
</dbReference>
<evidence type="ECO:0000256" key="1">
    <source>
        <dbReference type="SAM" id="MobiDB-lite"/>
    </source>
</evidence>
<organism evidence="3 4">
    <name type="scientific">Sphaeroforma arctica JP610</name>
    <dbReference type="NCBI Taxonomy" id="667725"/>
    <lineage>
        <taxon>Eukaryota</taxon>
        <taxon>Ichthyosporea</taxon>
        <taxon>Ichthyophonida</taxon>
        <taxon>Sphaeroforma</taxon>
    </lineage>
</organism>
<evidence type="ECO:0000313" key="4">
    <source>
        <dbReference type="Proteomes" id="UP000054560"/>
    </source>
</evidence>